<accession>A0ABW1UJW9</accession>
<name>A0ABW1UJW9_9LACO</name>
<dbReference type="InterPro" id="IPR003029">
    <property type="entry name" value="S1_domain"/>
</dbReference>
<reference evidence="3" key="1">
    <citation type="journal article" date="2019" name="Int. J. Syst. Evol. Microbiol.">
        <title>The Global Catalogue of Microorganisms (GCM) 10K type strain sequencing project: providing services to taxonomists for standard genome sequencing and annotation.</title>
        <authorList>
            <consortium name="The Broad Institute Genomics Platform"/>
            <consortium name="The Broad Institute Genome Sequencing Center for Infectious Disease"/>
            <person name="Wu L."/>
            <person name="Ma J."/>
        </authorList>
    </citation>
    <scope>NUCLEOTIDE SEQUENCE [LARGE SCALE GENOMIC DNA]</scope>
    <source>
        <strain evidence="3">CCM 8897</strain>
    </source>
</reference>
<dbReference type="PROSITE" id="PS50126">
    <property type="entry name" value="S1"/>
    <property type="match status" value="1"/>
</dbReference>
<sequence length="132" mass="15377">MAYRIGDILPGRVTGIQPYGVFVLLDDQTQGLIHISECTHSYVTDLHDIVRIGDVIKVLVLDVDEYSQKISLSLRALKPDPYLVKYRRKAHFWTNHRLNSGFRPIAARRDKWIGESLSYFERQPQRRQSKHS</sequence>
<dbReference type="PANTHER" id="PTHR10724">
    <property type="entry name" value="30S RIBOSOMAL PROTEIN S1"/>
    <property type="match status" value="1"/>
</dbReference>
<dbReference type="RefSeq" id="WP_125598686.1">
    <property type="nucleotide sequence ID" value="NZ_JBHSSM010000004.1"/>
</dbReference>
<dbReference type="SUPFAM" id="SSF50249">
    <property type="entry name" value="Nucleic acid-binding proteins"/>
    <property type="match status" value="1"/>
</dbReference>
<feature type="domain" description="S1 motif" evidence="1">
    <location>
        <begin position="6"/>
        <end position="75"/>
    </location>
</feature>
<dbReference type="SMART" id="SM00316">
    <property type="entry name" value="S1"/>
    <property type="match status" value="1"/>
</dbReference>
<protein>
    <submittedName>
        <fullName evidence="2">CvfD/Ygs/GSP13 family RNA-binding post-transcriptional regulator</fullName>
    </submittedName>
</protein>
<proteinExistence type="predicted"/>
<gene>
    <name evidence="2" type="ORF">ACFQHW_00280</name>
</gene>
<dbReference type="NCBIfam" id="NF040579">
    <property type="entry name" value="S1_dom_CvfD"/>
    <property type="match status" value="1"/>
</dbReference>
<evidence type="ECO:0000313" key="2">
    <source>
        <dbReference type="EMBL" id="MFC6314006.1"/>
    </source>
</evidence>
<dbReference type="Proteomes" id="UP001596310">
    <property type="component" value="Unassembled WGS sequence"/>
</dbReference>
<dbReference type="InterPro" id="IPR012340">
    <property type="entry name" value="NA-bd_OB-fold"/>
</dbReference>
<dbReference type="EMBL" id="JBHSSM010000004">
    <property type="protein sequence ID" value="MFC6314006.1"/>
    <property type="molecule type" value="Genomic_DNA"/>
</dbReference>
<dbReference type="Pfam" id="PF00575">
    <property type="entry name" value="S1"/>
    <property type="match status" value="1"/>
</dbReference>
<organism evidence="2 3">
    <name type="scientific">Lapidilactobacillus achengensis</name>
    <dbReference type="NCBI Taxonomy" id="2486000"/>
    <lineage>
        <taxon>Bacteria</taxon>
        <taxon>Bacillati</taxon>
        <taxon>Bacillota</taxon>
        <taxon>Bacilli</taxon>
        <taxon>Lactobacillales</taxon>
        <taxon>Lactobacillaceae</taxon>
        <taxon>Lapidilactobacillus</taxon>
    </lineage>
</organism>
<keyword evidence="3" id="KW-1185">Reference proteome</keyword>
<dbReference type="InterPro" id="IPR050437">
    <property type="entry name" value="Ribos_protein_bS1-like"/>
</dbReference>
<comment type="caution">
    <text evidence="2">The sequence shown here is derived from an EMBL/GenBank/DDBJ whole genome shotgun (WGS) entry which is preliminary data.</text>
</comment>
<dbReference type="Gene3D" id="2.40.50.140">
    <property type="entry name" value="Nucleic acid-binding proteins"/>
    <property type="match status" value="1"/>
</dbReference>
<evidence type="ECO:0000313" key="3">
    <source>
        <dbReference type="Proteomes" id="UP001596310"/>
    </source>
</evidence>
<evidence type="ECO:0000259" key="1">
    <source>
        <dbReference type="PROSITE" id="PS50126"/>
    </source>
</evidence>